<gene>
    <name evidence="3" type="ORF">Rhe02_56910</name>
</gene>
<feature type="region of interest" description="Disordered" evidence="1">
    <location>
        <begin position="41"/>
        <end position="70"/>
    </location>
</feature>
<dbReference type="Pfam" id="PF05593">
    <property type="entry name" value="RHS_repeat"/>
    <property type="match status" value="1"/>
</dbReference>
<comment type="caution">
    <text evidence="3">The sequence shown here is derived from an EMBL/GenBank/DDBJ whole genome shotgun (WGS) entry which is preliminary data.</text>
</comment>
<accession>A0A8J3QD80</accession>
<feature type="domain" description="Ricin B lectin" evidence="2">
    <location>
        <begin position="949"/>
        <end position="1076"/>
    </location>
</feature>
<dbReference type="InterPro" id="IPR000772">
    <property type="entry name" value="Ricin_B_lectin"/>
</dbReference>
<dbReference type="SUPFAM" id="SSF50370">
    <property type="entry name" value="Ricin B-like lectins"/>
    <property type="match status" value="2"/>
</dbReference>
<evidence type="ECO:0000313" key="4">
    <source>
        <dbReference type="Proteomes" id="UP000612899"/>
    </source>
</evidence>
<dbReference type="InterPro" id="IPR050708">
    <property type="entry name" value="T6SS_VgrG/RHS"/>
</dbReference>
<dbReference type="Gene3D" id="2.80.10.50">
    <property type="match status" value="3"/>
</dbReference>
<dbReference type="InterPro" id="IPR006530">
    <property type="entry name" value="YD"/>
</dbReference>
<dbReference type="Pfam" id="PF14200">
    <property type="entry name" value="RicinB_lectin_2"/>
    <property type="match status" value="1"/>
</dbReference>
<sequence>MDFLNLHGMLSIGRRAVSLAVAVLVLSLLPGPPALAEQIRAEPSAPPQVSTPVGVGKPRAAAPSPSDTASRAVATRRLLPQAGSAEVLTTSGQPVTVGGLPLTVTARIGEGADILTEARNRPGDFVSGPARVRVEVADHKVAAAAGVSGAVLSVSQVDTEDAGGGLTLAVDYSAFAELFGGDYGHRLRLVALPGCALRTPTERECQTQQELPSVNRSGWLSSDLTLTAGAGPLVMAVISGASSPGATFEASSLSPAYSWSAGSQGGSFSWRYPLKAPASLGGPAPELAIAYDSGGVDGQTLAANGQASWVGEGWDLSTGYIERSYRSCAQDGGTSNVGDLCWFSGYNATMTFAGRSYKLVRDNATGVWKTDDDGSLRIEQLFDMSNGNGDDDGEYWRVTTLDGTQYFFGKHKRYPTDPQTTDSVQRVPVWGNNPGEPCAANTWCLQGYRWNLDYVIDLRGNSMTYFYTKFTGNYGFNGNLQTVAYDIHSTLDHIDYGTRAGSEGSGLPPQRVIFTKAYRCQGACVVGSADFPDTPWDLHCAQASCPSQTSPSFWNPYRLASVTTQVRKADGSGMRRVDQWNLGHDYPSTGDNILPTGVADTSPNLWLQTLTHVGYAEDDVTALAEPTISFGGVLMANRVDWGNDIGVAPYMHYRLRSINNGVGGQTLVSYSVQDCPLRSLKPAPGFNPFRCFPQFYKPAQASPGYGWFHKYVATEVTEVDLSPVNAPDETWSYSYTVGAGTDTSLWAHDYNETSLLAYRTWSQWRGYNEVTTTHGPAGGVQTVSKKLFYRGLHGDSLATVDNQAMAWESRTSYLTVPITVPGQTGAIGSVGGRCWDTVGGSAANGTAVHLWDCHGYGSQQWRYNLDTLTFKNLNSNRCLQAMGTANSSAVQIRDCTGGTAQTWVYQPDGSLRNLISGRCLITTGWGLANGTLLAIWDCLGVWSQVWQQSPAGTVFSPQSRRCIDALGTADQSMVATWTCYGPASQQWTYQSSGSSLKNPVSGKCLDVASSGTANGSLVQLYTCNNTGAQIWVAQADGTLKNPQSGRCLDALSPPAHGTQLAIWDCNAGATQQFAHQITDALSLGGQPREEFTLDGPSTVLASTIHTYTQTLTGTRSTPAPGGQDLRAYQTRETNTKARTQIAATSSWRWTNADTTYDSYGLPVDARNYADMAIASDDTCTHTDYNRNLTSYLINTAKETITTTCATTPTDADYLGGTHVFYDGATSDTAPTLGLPTRSNLLSSVVGGVKAWTQTTRNVYDSHGRVLDSFDALNRKTSTAYTPASGAPITSFTVTGPMGAGWVTTTALEPGHGTTKSATDINGKATTATYDPLGRLAKVWLDNRSTAGTPNRQYTYLLANPSWVQTQTLGPNGNQISSYDIFDGRLRPRQTQSTAPDGKRTITDTRYDGRGLTAKQTTFYNGSSGPAAQIVAFSDIDVPRQLRFVYDTLGRKTKDQIYNANVFQFDSTTFYDGDRIGTVPPTGGTATQDLSDVRGNVIEKRQYQSGSLSGTFAKTLYGYDRLSRLTSMTDPANNQWVNKYDLLGRKTETTDPDAGISSTAYDDAGQATSTTDARGQRLFFEYDLLGRKTIQRADTATGPVLASSTYDTLAKGQLTSASRFQGTDTYTSAVTSYDDGYRPLSTIDTIPGFGAGGATLSYQVNRTFRSDGTPATVALPGVGGLPAETLTYTYTDQGMPDTVSSGQAVYVADTVHDYEGLIVEQRLGAVGKQVKLTNQFDPTFRRLQAQSVYTESPTTVGDFGLMRHGIDYGYDRVGNIVFAATYSEGVRDQAECFRYDYLRRLTESWVQPSIGAGCVTPQRAGSDPYWRQWTFDSVGNRLTQTDKNPTAGDSAWTYQVGAAGAVKPHQVKQITSTGPLASPTRTFTYDPSGNTLSRTTDTGAAQTLTWDKEGHLASLTDTGVTTTYVYDPSGRRLVSSAPTKKTLYLPDGTELEKLGTADPLGRRHYGTAVRDATGLKWVFANHQASSTVQIDAITLTVARRRFLPYGEPRGPQPSGWLGSKGFVNGTKDDTGLTHLGAREYDPGLGRFISVDPIMDLTDPQQWHAYSYANASPVINSDPSGALKKEASEKGAVTRPVLESIGRGLFNGWRRVNSAPIEGAWSMVTGMYQQTKSQYEAVINGEKSIGQAYFDWQMYSASMSIQALISPITTVQEMIVEGSRAIDDAKSGDWQAAAEHATVASADFAYTVTTVVAAGQGLKALVKGGYKHSGETPTNLHAFGNASGPRAPREGIDFHVGDDGMVIPQSGPSPLGASTFGDPAHAPLSGPYHVIPGGTRLPRGFGVVADGEDVLPGSGQPPTHHTIYPTEPMTPQDFIDDFLGLPWTRAGKK</sequence>
<dbReference type="Pfam" id="PF00652">
    <property type="entry name" value="Ricin_B_lectin"/>
    <property type="match status" value="1"/>
</dbReference>
<evidence type="ECO:0000256" key="1">
    <source>
        <dbReference type="SAM" id="MobiDB-lite"/>
    </source>
</evidence>
<name>A0A8J3QD80_9ACTN</name>
<protein>
    <recommendedName>
        <fullName evidence="2">Ricin B lectin domain-containing protein</fullName>
    </recommendedName>
</protein>
<dbReference type="InterPro" id="IPR031325">
    <property type="entry name" value="RHS_repeat"/>
</dbReference>
<dbReference type="PROSITE" id="PS50231">
    <property type="entry name" value="RICIN_B_LECTIN"/>
    <property type="match status" value="2"/>
</dbReference>
<dbReference type="InterPro" id="IPR035992">
    <property type="entry name" value="Ricin_B-like_lectins"/>
</dbReference>
<dbReference type="PANTHER" id="PTHR32305:SF17">
    <property type="entry name" value="TRNA NUCLEASE WAPA"/>
    <property type="match status" value="1"/>
</dbReference>
<evidence type="ECO:0000313" key="3">
    <source>
        <dbReference type="EMBL" id="GIH07624.1"/>
    </source>
</evidence>
<dbReference type="Gene3D" id="2.180.10.10">
    <property type="entry name" value="RHS repeat-associated core"/>
    <property type="match status" value="2"/>
</dbReference>
<dbReference type="InterPro" id="IPR022385">
    <property type="entry name" value="Rhs_assc_core"/>
</dbReference>
<feature type="domain" description="Ricin B lectin" evidence="2">
    <location>
        <begin position="824"/>
        <end position="945"/>
    </location>
</feature>
<dbReference type="Proteomes" id="UP000612899">
    <property type="component" value="Unassembled WGS sequence"/>
</dbReference>
<keyword evidence="4" id="KW-1185">Reference proteome</keyword>
<proteinExistence type="predicted"/>
<dbReference type="EMBL" id="BONY01000038">
    <property type="protein sequence ID" value="GIH07624.1"/>
    <property type="molecule type" value="Genomic_DNA"/>
</dbReference>
<evidence type="ECO:0000259" key="2">
    <source>
        <dbReference type="SMART" id="SM00458"/>
    </source>
</evidence>
<reference evidence="3" key="1">
    <citation type="submission" date="2021-01" db="EMBL/GenBank/DDBJ databases">
        <title>Whole genome shotgun sequence of Rhizocola hellebori NBRC 109834.</title>
        <authorList>
            <person name="Komaki H."/>
            <person name="Tamura T."/>
        </authorList>
    </citation>
    <scope>NUCLEOTIDE SEQUENCE</scope>
    <source>
        <strain evidence="3">NBRC 109834</strain>
    </source>
</reference>
<dbReference type="CDD" id="cd23451">
    <property type="entry name" value="beta-trefoil_Ricin_laminarinase"/>
    <property type="match status" value="1"/>
</dbReference>
<dbReference type="PANTHER" id="PTHR32305">
    <property type="match status" value="1"/>
</dbReference>
<organism evidence="3 4">
    <name type="scientific">Rhizocola hellebori</name>
    <dbReference type="NCBI Taxonomy" id="1392758"/>
    <lineage>
        <taxon>Bacteria</taxon>
        <taxon>Bacillati</taxon>
        <taxon>Actinomycetota</taxon>
        <taxon>Actinomycetes</taxon>
        <taxon>Micromonosporales</taxon>
        <taxon>Micromonosporaceae</taxon>
        <taxon>Rhizocola</taxon>
    </lineage>
</organism>
<dbReference type="NCBIfam" id="TIGR01643">
    <property type="entry name" value="YD_repeat_2x"/>
    <property type="match status" value="3"/>
</dbReference>
<dbReference type="SMART" id="SM00458">
    <property type="entry name" value="RICIN"/>
    <property type="match status" value="2"/>
</dbReference>
<dbReference type="NCBIfam" id="TIGR03696">
    <property type="entry name" value="Rhs_assc_core"/>
    <property type="match status" value="1"/>
</dbReference>